<dbReference type="PIRSF" id="PIRSF001227">
    <property type="entry name" value="Pen_acylase"/>
    <property type="match status" value="1"/>
</dbReference>
<dbReference type="InterPro" id="IPR023343">
    <property type="entry name" value="Penicillin_amidase_dom1"/>
</dbReference>
<dbReference type="CDD" id="cd01936">
    <property type="entry name" value="Ntn_CA"/>
    <property type="match status" value="1"/>
</dbReference>
<keyword evidence="2" id="KW-0732">Signal</keyword>
<keyword evidence="3" id="KW-0378">Hydrolase</keyword>
<dbReference type="Pfam" id="PF01804">
    <property type="entry name" value="Penicil_amidase"/>
    <property type="match status" value="1"/>
</dbReference>
<dbReference type="PANTHER" id="PTHR34218:SF3">
    <property type="entry name" value="ACYL-HOMOSERINE LACTONE ACYLASE PVDQ"/>
    <property type="match status" value="1"/>
</dbReference>
<comment type="caution">
    <text evidence="7">The sequence shown here is derived from an EMBL/GenBank/DDBJ whole genome shotgun (WGS) entry which is preliminary data.</text>
</comment>
<dbReference type="AlphaFoldDB" id="A0A9E3H8R3"/>
<feature type="active site" description="Nucleophile" evidence="5">
    <location>
        <position position="192"/>
    </location>
</feature>
<dbReference type="GO" id="GO:0016811">
    <property type="term" value="F:hydrolase activity, acting on carbon-nitrogen (but not peptide) bonds, in linear amides"/>
    <property type="evidence" value="ECO:0007669"/>
    <property type="project" value="InterPro"/>
</dbReference>
<comment type="similarity">
    <text evidence="1">Belongs to the peptidase S45 family.</text>
</comment>
<comment type="cofactor">
    <cofactor evidence="6">
        <name>Ca(2+)</name>
        <dbReference type="ChEBI" id="CHEBI:29108"/>
    </cofactor>
    <text evidence="6">Binds 1 Ca(2+) ion per dimer.</text>
</comment>
<reference evidence="7" key="1">
    <citation type="submission" date="2021-05" db="EMBL/GenBank/DDBJ databases">
        <authorList>
            <person name="Pietrasiak N."/>
            <person name="Ward R."/>
            <person name="Stajich J.E."/>
            <person name="Kurbessoian T."/>
        </authorList>
    </citation>
    <scope>NUCLEOTIDE SEQUENCE</scope>
    <source>
        <strain evidence="7">HA4357-MV3</strain>
    </source>
</reference>
<dbReference type="InterPro" id="IPR043146">
    <property type="entry name" value="Penicillin_amidase_N_B-knob"/>
</dbReference>
<evidence type="ECO:0000256" key="2">
    <source>
        <dbReference type="ARBA" id="ARBA00022729"/>
    </source>
</evidence>
<dbReference type="InterPro" id="IPR029055">
    <property type="entry name" value="Ntn_hydrolases_N"/>
</dbReference>
<gene>
    <name evidence="7" type="ORF">KME28_14295</name>
</gene>
<evidence type="ECO:0000256" key="1">
    <source>
        <dbReference type="ARBA" id="ARBA00006586"/>
    </source>
</evidence>
<dbReference type="Proteomes" id="UP000813215">
    <property type="component" value="Unassembled WGS sequence"/>
</dbReference>
<reference evidence="7" key="2">
    <citation type="journal article" date="2022" name="Microbiol. Resour. Announc.">
        <title>Metagenome Sequencing to Explore Phylogenomics of Terrestrial Cyanobacteria.</title>
        <authorList>
            <person name="Ward R.D."/>
            <person name="Stajich J.E."/>
            <person name="Johansen J.R."/>
            <person name="Huntemann M."/>
            <person name="Clum A."/>
            <person name="Foster B."/>
            <person name="Foster B."/>
            <person name="Roux S."/>
            <person name="Palaniappan K."/>
            <person name="Varghese N."/>
            <person name="Mukherjee S."/>
            <person name="Reddy T.B.K."/>
            <person name="Daum C."/>
            <person name="Copeland A."/>
            <person name="Chen I.A."/>
            <person name="Ivanova N.N."/>
            <person name="Kyrpides N.C."/>
            <person name="Shapiro N."/>
            <person name="Eloe-Fadrosh E.A."/>
            <person name="Pietrasiak N."/>
        </authorList>
    </citation>
    <scope>NUCLEOTIDE SEQUENCE</scope>
    <source>
        <strain evidence="7">HA4357-MV3</strain>
    </source>
</reference>
<dbReference type="PANTHER" id="PTHR34218">
    <property type="entry name" value="PEPTIDASE S45 PENICILLIN AMIDASE"/>
    <property type="match status" value="1"/>
</dbReference>
<evidence type="ECO:0000313" key="8">
    <source>
        <dbReference type="Proteomes" id="UP000813215"/>
    </source>
</evidence>
<keyword evidence="6" id="KW-0106">Calcium</keyword>
<proteinExistence type="inferred from homology"/>
<dbReference type="GO" id="GO:0046872">
    <property type="term" value="F:metal ion binding"/>
    <property type="evidence" value="ECO:0007669"/>
    <property type="project" value="UniProtKB-KW"/>
</dbReference>
<dbReference type="Gene3D" id="1.10.439.10">
    <property type="entry name" value="Penicillin Amidohydrolase, domain 1"/>
    <property type="match status" value="1"/>
</dbReference>
<dbReference type="Gene3D" id="1.10.1400.10">
    <property type="match status" value="1"/>
</dbReference>
<evidence type="ECO:0000256" key="5">
    <source>
        <dbReference type="PIRSR" id="PIRSR001227-1"/>
    </source>
</evidence>
<dbReference type="InterPro" id="IPR043147">
    <property type="entry name" value="Penicillin_amidase_A-knob"/>
</dbReference>
<organism evidence="7 8">
    <name type="scientific">Pelatocladus maniniholoensis HA4357-MV3</name>
    <dbReference type="NCBI Taxonomy" id="1117104"/>
    <lineage>
        <taxon>Bacteria</taxon>
        <taxon>Bacillati</taxon>
        <taxon>Cyanobacteriota</taxon>
        <taxon>Cyanophyceae</taxon>
        <taxon>Nostocales</taxon>
        <taxon>Nostocaceae</taxon>
        <taxon>Pelatocladus</taxon>
    </lineage>
</organism>
<evidence type="ECO:0000256" key="4">
    <source>
        <dbReference type="ARBA" id="ARBA00023145"/>
    </source>
</evidence>
<evidence type="ECO:0000256" key="6">
    <source>
        <dbReference type="PIRSR" id="PIRSR001227-2"/>
    </source>
</evidence>
<keyword evidence="6" id="KW-0479">Metal-binding</keyword>
<dbReference type="InterPro" id="IPR014395">
    <property type="entry name" value="Pen/GL7ACA/AHL_acylase"/>
</dbReference>
<feature type="binding site" evidence="6">
    <location>
        <position position="267"/>
    </location>
    <ligand>
        <name>Ca(2+)</name>
        <dbReference type="ChEBI" id="CHEBI:29108"/>
    </ligand>
</feature>
<dbReference type="Gene3D" id="3.60.20.10">
    <property type="entry name" value="Glutamine Phosphoribosylpyrophosphate, subunit 1, domain 1"/>
    <property type="match status" value="1"/>
</dbReference>
<evidence type="ECO:0000256" key="3">
    <source>
        <dbReference type="ARBA" id="ARBA00022801"/>
    </source>
</evidence>
<protein>
    <submittedName>
        <fullName evidence="7">Acylase</fullName>
    </submittedName>
</protein>
<dbReference type="SUPFAM" id="SSF56235">
    <property type="entry name" value="N-terminal nucleophile aminohydrolases (Ntn hydrolases)"/>
    <property type="match status" value="1"/>
</dbReference>
<keyword evidence="4" id="KW-0865">Zymogen</keyword>
<evidence type="ECO:0000313" key="7">
    <source>
        <dbReference type="EMBL" id="MBW4432858.1"/>
    </source>
</evidence>
<accession>A0A9E3H8R3</accession>
<sequence length="701" mass="78689">MRIDILLRVNERKSIRVLPLILSLIMVLFVGSRTIAVPTKSTEILWDTFGVPHIYGKDNQSAFYAFGWSQMQSHGDLLLRLYGQARGRAAEYWGEEYTQSDQWVLTTGIPERARTWYKAQSLTFRSYLDAFAAGINAYASQNPKLIDDEVEVVLPVKPEDVMAHLHRVLNFTFVVNPEQVLGLSKEKSPAGSNGWAIAPSHSTSGKAMLLANPHLPWSDLFLWYEAQITAPGIDAYGATLVGIPVLAIAFNNNLGWTHTVNTYDGWDVYELTLASKGYRFDGKVRNFDTKTLSLKVKQKNGSLEEQALVVKSSVHGPVVTEKNGKAFALRVAGLDRPGVLQQWWDMACSQNLKQFETALKRLQLSMFTVMYADKQGHIMHLFNGQVPVRSNGDFKYWESIIPGNTSKTLWTKIHPYQDLPRIVDPKSGWLQNTNDPPWTTTFPVAINPDNYPPYIAPHFMDFRSQRSVKMLAEDKKISFDQMVADKHSTRMELADRILDDLIPAARKYGNELGRRAASVLETWDRQANVDSRGAVLFAFWVQQMDLDKTFSKPWSEKSPRTTPDGLADPKIAVATLQAVATQVEKTYGTLDVAWGKVFRLRLGNVDLPANGGDGNLGIFRAINFAPSENGQFQAVAGDSYVAAIEFSNPIRAMALTSYGNATQPGSPHTNDQLQMFANKKLRPVWRSRSDILAHLEERKLF</sequence>
<dbReference type="Gene3D" id="2.30.120.10">
    <property type="match status" value="1"/>
</dbReference>
<feature type="binding site" evidence="6">
    <location>
        <position position="264"/>
    </location>
    <ligand>
        <name>Ca(2+)</name>
        <dbReference type="ChEBI" id="CHEBI:29108"/>
    </ligand>
</feature>
<name>A0A9E3H8R3_9NOST</name>
<dbReference type="InterPro" id="IPR002692">
    <property type="entry name" value="S45"/>
</dbReference>
<dbReference type="GO" id="GO:0017000">
    <property type="term" value="P:antibiotic biosynthetic process"/>
    <property type="evidence" value="ECO:0007669"/>
    <property type="project" value="InterPro"/>
</dbReference>
<dbReference type="EMBL" id="JAHHHW010000094">
    <property type="protein sequence ID" value="MBW4432858.1"/>
    <property type="molecule type" value="Genomic_DNA"/>
</dbReference>